<dbReference type="AlphaFoldDB" id="A0A1M4U6K7"/>
<organism evidence="2 3">
    <name type="scientific">Caldanaerobius fijiensis DSM 17918</name>
    <dbReference type="NCBI Taxonomy" id="1121256"/>
    <lineage>
        <taxon>Bacteria</taxon>
        <taxon>Bacillati</taxon>
        <taxon>Bacillota</taxon>
        <taxon>Clostridia</taxon>
        <taxon>Thermoanaerobacterales</taxon>
        <taxon>Thermoanaerobacteraceae</taxon>
        <taxon>Caldanaerobius</taxon>
    </lineage>
</organism>
<dbReference type="STRING" id="1121256.SAMN02746089_00392"/>
<keyword evidence="1" id="KW-1133">Transmembrane helix</keyword>
<dbReference type="NCBIfam" id="TIGR02848">
    <property type="entry name" value="spore_III_AC"/>
    <property type="match status" value="1"/>
</dbReference>
<protein>
    <submittedName>
        <fullName evidence="2">Stage III sporulation protein AC</fullName>
    </submittedName>
</protein>
<proteinExistence type="predicted"/>
<dbReference type="EMBL" id="FQVH01000002">
    <property type="protein sequence ID" value="SHE52260.1"/>
    <property type="molecule type" value="Genomic_DNA"/>
</dbReference>
<sequence>MNVDLIFKIAAIGILVSVLNMILTHSGREEQAMMVTLAGIVVVLMMVITLINQLFTTVKSIFNLY</sequence>
<evidence type="ECO:0000256" key="1">
    <source>
        <dbReference type="SAM" id="Phobius"/>
    </source>
</evidence>
<name>A0A1M4U6K7_9THEO</name>
<keyword evidence="3" id="KW-1185">Reference proteome</keyword>
<keyword evidence="1" id="KW-0812">Transmembrane</keyword>
<accession>A0A1M4U6K7</accession>
<reference evidence="2 3" key="1">
    <citation type="submission" date="2016-11" db="EMBL/GenBank/DDBJ databases">
        <authorList>
            <person name="Jaros S."/>
            <person name="Januszkiewicz K."/>
            <person name="Wedrychowicz H."/>
        </authorList>
    </citation>
    <scope>NUCLEOTIDE SEQUENCE [LARGE SCALE GENOMIC DNA]</scope>
    <source>
        <strain evidence="2 3">DSM 17918</strain>
    </source>
</reference>
<dbReference type="Proteomes" id="UP000184088">
    <property type="component" value="Unassembled WGS sequence"/>
</dbReference>
<evidence type="ECO:0000313" key="2">
    <source>
        <dbReference type="EMBL" id="SHE52260.1"/>
    </source>
</evidence>
<dbReference type="OrthoDB" id="9800383at2"/>
<dbReference type="InterPro" id="IPR025664">
    <property type="entry name" value="Spore_III_AC/AD"/>
</dbReference>
<gene>
    <name evidence="2" type="ORF">SAMN02746089_00392</name>
</gene>
<evidence type="ECO:0000313" key="3">
    <source>
        <dbReference type="Proteomes" id="UP000184088"/>
    </source>
</evidence>
<keyword evidence="1" id="KW-0472">Membrane</keyword>
<dbReference type="Pfam" id="PF06686">
    <property type="entry name" value="SpoIIIAC"/>
    <property type="match status" value="1"/>
</dbReference>
<feature type="transmembrane region" description="Helical" evidence="1">
    <location>
        <begin position="6"/>
        <end position="23"/>
    </location>
</feature>
<feature type="transmembrane region" description="Helical" evidence="1">
    <location>
        <begin position="35"/>
        <end position="55"/>
    </location>
</feature>
<dbReference type="RefSeq" id="WP_073341414.1">
    <property type="nucleotide sequence ID" value="NZ_FQVH01000002.1"/>
</dbReference>
<dbReference type="InterPro" id="IPR009570">
    <property type="entry name" value="Spore_III_AC"/>
</dbReference>